<evidence type="ECO:0000256" key="1">
    <source>
        <dbReference type="ARBA" id="ARBA00023015"/>
    </source>
</evidence>
<dbReference type="InterPro" id="IPR009057">
    <property type="entry name" value="Homeodomain-like_sf"/>
</dbReference>
<sequence>MLSAMTAKNLRARVRDELTSEIKAIARRQLATEGANLSLRAVARELGMVSSAVYRYFPSRDDLLTALIIDCYDELGAAAESAEAAVDRADLLGRWLAAGHGIRDWALANPAEYALIYGSPVPGYRAPETTIGPAARTTNLILALVADGVAAGTLPAPSTGSGPDPGSAALADPAGALPSMPADLAAELDRIAALVAPTVPRELLARGITAWIQLFGVVTFELFGRFQNLIEDSRRSFFDHQLRVMAGHVGLR</sequence>
<feature type="domain" description="HTH tetR-type" evidence="5">
    <location>
        <begin position="16"/>
        <end position="75"/>
    </location>
</feature>
<evidence type="ECO:0000313" key="6">
    <source>
        <dbReference type="EMBL" id="GIF97397.1"/>
    </source>
</evidence>
<dbReference type="InterPro" id="IPR001647">
    <property type="entry name" value="HTH_TetR"/>
</dbReference>
<reference evidence="6 7" key="1">
    <citation type="submission" date="2021-01" db="EMBL/GenBank/DDBJ databases">
        <title>Whole genome shotgun sequence of Catellatospora citrea NBRC 14495.</title>
        <authorList>
            <person name="Komaki H."/>
            <person name="Tamura T."/>
        </authorList>
    </citation>
    <scope>NUCLEOTIDE SEQUENCE [LARGE SCALE GENOMIC DNA]</scope>
    <source>
        <strain evidence="6 7">NBRC 14495</strain>
    </source>
</reference>
<dbReference type="GO" id="GO:0003677">
    <property type="term" value="F:DNA binding"/>
    <property type="evidence" value="ECO:0007669"/>
    <property type="project" value="UniProtKB-UniRule"/>
</dbReference>
<evidence type="ECO:0000256" key="4">
    <source>
        <dbReference type="PROSITE-ProRule" id="PRU00335"/>
    </source>
</evidence>
<protein>
    <submittedName>
        <fullName evidence="6">TetR family transcriptional regulator</fullName>
    </submittedName>
</protein>
<evidence type="ECO:0000259" key="5">
    <source>
        <dbReference type="PROSITE" id="PS50977"/>
    </source>
</evidence>
<keyword evidence="3" id="KW-0804">Transcription</keyword>
<dbReference type="Proteomes" id="UP000659904">
    <property type="component" value="Unassembled WGS sequence"/>
</dbReference>
<dbReference type="Gene3D" id="1.10.357.10">
    <property type="entry name" value="Tetracycline Repressor, domain 2"/>
    <property type="match status" value="1"/>
</dbReference>
<dbReference type="EMBL" id="BONH01000008">
    <property type="protein sequence ID" value="GIF97397.1"/>
    <property type="molecule type" value="Genomic_DNA"/>
</dbReference>
<evidence type="ECO:0000313" key="7">
    <source>
        <dbReference type="Proteomes" id="UP000659904"/>
    </source>
</evidence>
<organism evidence="6 7">
    <name type="scientific">Catellatospora citrea</name>
    <dbReference type="NCBI Taxonomy" id="53366"/>
    <lineage>
        <taxon>Bacteria</taxon>
        <taxon>Bacillati</taxon>
        <taxon>Actinomycetota</taxon>
        <taxon>Actinomycetes</taxon>
        <taxon>Micromonosporales</taxon>
        <taxon>Micromonosporaceae</taxon>
        <taxon>Catellatospora</taxon>
    </lineage>
</organism>
<evidence type="ECO:0000256" key="2">
    <source>
        <dbReference type="ARBA" id="ARBA00023125"/>
    </source>
</evidence>
<feature type="DNA-binding region" description="H-T-H motif" evidence="4">
    <location>
        <begin position="38"/>
        <end position="57"/>
    </location>
</feature>
<dbReference type="SUPFAM" id="SSF46689">
    <property type="entry name" value="Homeodomain-like"/>
    <property type="match status" value="1"/>
</dbReference>
<dbReference type="SUPFAM" id="SSF48498">
    <property type="entry name" value="Tetracyclin repressor-like, C-terminal domain"/>
    <property type="match status" value="1"/>
</dbReference>
<name>A0A8J3K6I8_9ACTN</name>
<dbReference type="InterPro" id="IPR036271">
    <property type="entry name" value="Tet_transcr_reg_TetR-rel_C_sf"/>
</dbReference>
<dbReference type="AlphaFoldDB" id="A0A8J3K6I8"/>
<dbReference type="InterPro" id="IPR025996">
    <property type="entry name" value="MT1864/Rv1816-like_C"/>
</dbReference>
<dbReference type="PROSITE" id="PS50977">
    <property type="entry name" value="HTH_TETR_2"/>
    <property type="match status" value="1"/>
</dbReference>
<keyword evidence="7" id="KW-1185">Reference proteome</keyword>
<accession>A0A8J3K6I8</accession>
<keyword evidence="1" id="KW-0805">Transcription regulation</keyword>
<gene>
    <name evidence="6" type="ORF">Cci01nite_24910</name>
</gene>
<evidence type="ECO:0000256" key="3">
    <source>
        <dbReference type="ARBA" id="ARBA00023163"/>
    </source>
</evidence>
<comment type="caution">
    <text evidence="6">The sequence shown here is derived from an EMBL/GenBank/DDBJ whole genome shotgun (WGS) entry which is preliminary data.</text>
</comment>
<keyword evidence="2 4" id="KW-0238">DNA-binding</keyword>
<proteinExistence type="predicted"/>
<dbReference type="Pfam" id="PF00440">
    <property type="entry name" value="TetR_N"/>
    <property type="match status" value="1"/>
</dbReference>
<dbReference type="Pfam" id="PF13305">
    <property type="entry name" value="TetR_C_33"/>
    <property type="match status" value="1"/>
</dbReference>